<dbReference type="EMBL" id="JARAOO010000007">
    <property type="protein sequence ID" value="KAJ7963242.1"/>
    <property type="molecule type" value="Genomic_DNA"/>
</dbReference>
<reference evidence="2" key="1">
    <citation type="journal article" date="2023" name="Science">
        <title>Elucidation of the pathway for biosynthesis of saponin adjuvants from the soapbark tree.</title>
        <authorList>
            <person name="Reed J."/>
            <person name="Orme A."/>
            <person name="El-Demerdash A."/>
            <person name="Owen C."/>
            <person name="Martin L.B.B."/>
            <person name="Misra R.C."/>
            <person name="Kikuchi S."/>
            <person name="Rejzek M."/>
            <person name="Martin A.C."/>
            <person name="Harkess A."/>
            <person name="Leebens-Mack J."/>
            <person name="Louveau T."/>
            <person name="Stephenson M.J."/>
            <person name="Osbourn A."/>
        </authorList>
    </citation>
    <scope>NUCLEOTIDE SEQUENCE</scope>
    <source>
        <strain evidence="2">S10</strain>
    </source>
</reference>
<gene>
    <name evidence="2" type="ORF">O6P43_018365</name>
</gene>
<name>A0AAD7LSD4_QUISA</name>
<evidence type="ECO:0000256" key="1">
    <source>
        <dbReference type="SAM" id="MobiDB-lite"/>
    </source>
</evidence>
<evidence type="ECO:0000313" key="3">
    <source>
        <dbReference type="Proteomes" id="UP001163823"/>
    </source>
</evidence>
<organism evidence="2 3">
    <name type="scientific">Quillaja saponaria</name>
    <name type="common">Soap bark tree</name>
    <dbReference type="NCBI Taxonomy" id="32244"/>
    <lineage>
        <taxon>Eukaryota</taxon>
        <taxon>Viridiplantae</taxon>
        <taxon>Streptophyta</taxon>
        <taxon>Embryophyta</taxon>
        <taxon>Tracheophyta</taxon>
        <taxon>Spermatophyta</taxon>
        <taxon>Magnoliopsida</taxon>
        <taxon>eudicotyledons</taxon>
        <taxon>Gunneridae</taxon>
        <taxon>Pentapetalae</taxon>
        <taxon>rosids</taxon>
        <taxon>fabids</taxon>
        <taxon>Fabales</taxon>
        <taxon>Quillajaceae</taxon>
        <taxon>Quillaja</taxon>
    </lineage>
</organism>
<comment type="caution">
    <text evidence="2">The sequence shown here is derived from an EMBL/GenBank/DDBJ whole genome shotgun (WGS) entry which is preliminary data.</text>
</comment>
<proteinExistence type="predicted"/>
<dbReference type="AlphaFoldDB" id="A0AAD7LSD4"/>
<protein>
    <submittedName>
        <fullName evidence="2">UBN2_3 domain-containing protein</fullName>
    </submittedName>
</protein>
<sequence length="233" mass="25378">MLHVGTHERFAMVTTHIPKESKGVHTRGSGIARGSDKDDLQCDYCGKTRHIGDTCWKLHGRPTRGRGGMVVGPPRSRAHFSDSAESSPSTESSALNPKEMQCLRCLMAKLDGYPSTSVASSYHALGTHSTTNSESWIINSGASDHMIGISRNFSTYFSCSGKDKELGTGRTIDYGKEQDGLYLLEYGPSILAIIVASSQSLQSSAFITSQQQLVQWHLHLGHLGSKKHVSRLT</sequence>
<keyword evidence="3" id="KW-1185">Reference proteome</keyword>
<dbReference type="Proteomes" id="UP001163823">
    <property type="component" value="Chromosome 7"/>
</dbReference>
<feature type="region of interest" description="Disordered" evidence="1">
    <location>
        <begin position="66"/>
        <end position="95"/>
    </location>
</feature>
<feature type="compositionally biased region" description="Low complexity" evidence="1">
    <location>
        <begin position="71"/>
        <end position="94"/>
    </location>
</feature>
<evidence type="ECO:0000313" key="2">
    <source>
        <dbReference type="EMBL" id="KAJ7963242.1"/>
    </source>
</evidence>
<accession>A0AAD7LSD4</accession>
<dbReference type="KEGG" id="qsa:O6P43_018365"/>